<reference evidence="15" key="2">
    <citation type="submission" date="2021-03" db="EMBL/GenBank/DDBJ databases">
        <authorList>
            <person name="Cao W."/>
        </authorList>
    </citation>
    <scope>NUCLEOTIDE SEQUENCE</scope>
    <source>
        <strain evidence="15">110414</strain>
    </source>
</reference>
<dbReference type="InterPro" id="IPR011577">
    <property type="entry name" value="Cyt_b561_bac/Ni-Hgenase"/>
</dbReference>
<keyword evidence="8" id="KW-0249">Electron transport</keyword>
<dbReference type="GO" id="GO:0005886">
    <property type="term" value="C:plasma membrane"/>
    <property type="evidence" value="ECO:0007669"/>
    <property type="project" value="UniProtKB-SubCell"/>
</dbReference>
<evidence type="ECO:0000256" key="2">
    <source>
        <dbReference type="ARBA" id="ARBA00004651"/>
    </source>
</evidence>
<evidence type="ECO:0000256" key="8">
    <source>
        <dbReference type="ARBA" id="ARBA00022982"/>
    </source>
</evidence>
<comment type="subcellular location">
    <subcellularLocation>
        <location evidence="2">Cell membrane</location>
        <topology evidence="2">Multi-pass membrane protein</topology>
    </subcellularLocation>
</comment>
<evidence type="ECO:0000256" key="4">
    <source>
        <dbReference type="ARBA" id="ARBA00022475"/>
    </source>
</evidence>
<evidence type="ECO:0000256" key="7">
    <source>
        <dbReference type="ARBA" id="ARBA00022723"/>
    </source>
</evidence>
<evidence type="ECO:0000256" key="3">
    <source>
        <dbReference type="ARBA" id="ARBA00022448"/>
    </source>
</evidence>
<dbReference type="Proteomes" id="UP000673447">
    <property type="component" value="Unassembled WGS sequence"/>
</dbReference>
<dbReference type="PANTHER" id="PTHR30529">
    <property type="entry name" value="CYTOCHROME B561"/>
    <property type="match status" value="1"/>
</dbReference>
<evidence type="ECO:0000256" key="5">
    <source>
        <dbReference type="ARBA" id="ARBA00022617"/>
    </source>
</evidence>
<dbReference type="Gene3D" id="1.20.950.20">
    <property type="entry name" value="Transmembrane di-heme cytochromes, Chain C"/>
    <property type="match status" value="1"/>
</dbReference>
<keyword evidence="5" id="KW-0349">Heme</keyword>
<comment type="similarity">
    <text evidence="12">Belongs to the cytochrome b561 family.</text>
</comment>
<dbReference type="InterPro" id="IPR016174">
    <property type="entry name" value="Di-haem_cyt_TM"/>
</dbReference>
<evidence type="ECO:0000256" key="6">
    <source>
        <dbReference type="ARBA" id="ARBA00022692"/>
    </source>
</evidence>
<comment type="cofactor">
    <cofactor evidence="1">
        <name>heme b</name>
        <dbReference type="ChEBI" id="CHEBI:60344"/>
    </cofactor>
</comment>
<evidence type="ECO:0000259" key="14">
    <source>
        <dbReference type="Pfam" id="PF01292"/>
    </source>
</evidence>
<evidence type="ECO:0000256" key="9">
    <source>
        <dbReference type="ARBA" id="ARBA00022989"/>
    </source>
</evidence>
<evidence type="ECO:0000256" key="13">
    <source>
        <dbReference type="SAM" id="Phobius"/>
    </source>
</evidence>
<dbReference type="GO" id="GO:0020037">
    <property type="term" value="F:heme binding"/>
    <property type="evidence" value="ECO:0007669"/>
    <property type="project" value="TreeGrafter"/>
</dbReference>
<dbReference type="EMBL" id="JAGKTC010000001">
    <property type="protein sequence ID" value="MBP3983048.1"/>
    <property type="molecule type" value="Genomic_DNA"/>
</dbReference>
<feature type="transmembrane region" description="Helical" evidence="13">
    <location>
        <begin position="16"/>
        <end position="34"/>
    </location>
</feature>
<dbReference type="InterPro" id="IPR052168">
    <property type="entry name" value="Cytochrome_b561_oxidase"/>
</dbReference>
<organism evidence="15 16">
    <name type="scientific">Pseudoxanthomonas helianthi</name>
    <dbReference type="NCBI Taxonomy" id="1453541"/>
    <lineage>
        <taxon>Bacteria</taxon>
        <taxon>Pseudomonadati</taxon>
        <taxon>Pseudomonadota</taxon>
        <taxon>Gammaproteobacteria</taxon>
        <taxon>Lysobacterales</taxon>
        <taxon>Lysobacteraceae</taxon>
        <taxon>Pseudoxanthomonas</taxon>
    </lineage>
</organism>
<evidence type="ECO:0000256" key="11">
    <source>
        <dbReference type="ARBA" id="ARBA00023136"/>
    </source>
</evidence>
<dbReference type="GO" id="GO:0009055">
    <property type="term" value="F:electron transfer activity"/>
    <property type="evidence" value="ECO:0007669"/>
    <property type="project" value="InterPro"/>
</dbReference>
<dbReference type="RefSeq" id="WP_210534916.1">
    <property type="nucleotide sequence ID" value="NZ_JAGKTC010000001.1"/>
</dbReference>
<dbReference type="SUPFAM" id="SSF81342">
    <property type="entry name" value="Transmembrane di-heme cytochromes"/>
    <property type="match status" value="1"/>
</dbReference>
<dbReference type="GO" id="GO:0022904">
    <property type="term" value="P:respiratory electron transport chain"/>
    <property type="evidence" value="ECO:0007669"/>
    <property type="project" value="InterPro"/>
</dbReference>
<feature type="transmembrane region" description="Helical" evidence="13">
    <location>
        <begin position="147"/>
        <end position="168"/>
    </location>
</feature>
<feature type="domain" description="Cytochrome b561 bacterial/Ni-hydrogenase" evidence="14">
    <location>
        <begin position="9"/>
        <end position="180"/>
    </location>
</feature>
<name>A0A940WWR8_9GAMM</name>
<keyword evidence="7" id="KW-0479">Metal-binding</keyword>
<keyword evidence="3" id="KW-0813">Transport</keyword>
<keyword evidence="4" id="KW-1003">Cell membrane</keyword>
<keyword evidence="11 13" id="KW-0472">Membrane</keyword>
<dbReference type="PANTHER" id="PTHR30529:SF7">
    <property type="entry name" value="CYTOCHROME B561 BACTERIAL_NI-HYDROGENASE DOMAIN-CONTAINING PROTEIN"/>
    <property type="match status" value="1"/>
</dbReference>
<keyword evidence="10" id="KW-0408">Iron</keyword>
<proteinExistence type="inferred from homology"/>
<dbReference type="Pfam" id="PF01292">
    <property type="entry name" value="Ni_hydr_CYTB"/>
    <property type="match status" value="1"/>
</dbReference>
<evidence type="ECO:0000256" key="1">
    <source>
        <dbReference type="ARBA" id="ARBA00001970"/>
    </source>
</evidence>
<feature type="transmembrane region" description="Helical" evidence="13">
    <location>
        <begin position="46"/>
        <end position="68"/>
    </location>
</feature>
<accession>A0A940WWR8</accession>
<evidence type="ECO:0000256" key="10">
    <source>
        <dbReference type="ARBA" id="ARBA00023004"/>
    </source>
</evidence>
<feature type="transmembrane region" description="Helical" evidence="13">
    <location>
        <begin position="88"/>
        <end position="110"/>
    </location>
</feature>
<keyword evidence="9 13" id="KW-1133">Transmembrane helix</keyword>
<sequence>MTLKNTDDRWGTVSQSLHWLIVVLILGLGVVGLIMDELPKTPKYFWVYTMHKSFGITVLALMLVRLGWRVYAGAPKPVAGTPGWQHAAASLTHFLLYALALGIPLSGWLYDSASGLRPFKFFGLFAMPKLVAPDDALKALTHELHEWGFWLLIALVAAHAGAALYHHLFQHDATLARMLPRSWLKSPTDETLAPEDRSHVV</sequence>
<keyword evidence="6 13" id="KW-0812">Transmembrane</keyword>
<evidence type="ECO:0000313" key="16">
    <source>
        <dbReference type="Proteomes" id="UP000673447"/>
    </source>
</evidence>
<protein>
    <submittedName>
        <fullName evidence="15">Cytochrome b</fullName>
    </submittedName>
</protein>
<reference evidence="15" key="1">
    <citation type="journal article" date="2016" name="Int. J. Syst. Evol. Microbiol.">
        <title>Pseudoxanthomonas helianthi sp. nov., isolated from roots of Jerusalem artichoke (Helianthus tuberosus).</title>
        <authorList>
            <person name="Kittiwongwattana C."/>
            <person name="Thawai C."/>
        </authorList>
    </citation>
    <scope>NUCLEOTIDE SEQUENCE</scope>
    <source>
        <strain evidence="15">110414</strain>
    </source>
</reference>
<evidence type="ECO:0000256" key="12">
    <source>
        <dbReference type="ARBA" id="ARBA00037975"/>
    </source>
</evidence>
<gene>
    <name evidence="15" type="ORF">J5837_01315</name>
</gene>
<evidence type="ECO:0000313" key="15">
    <source>
        <dbReference type="EMBL" id="MBP3983048.1"/>
    </source>
</evidence>
<dbReference type="GO" id="GO:0046872">
    <property type="term" value="F:metal ion binding"/>
    <property type="evidence" value="ECO:0007669"/>
    <property type="project" value="UniProtKB-KW"/>
</dbReference>
<comment type="caution">
    <text evidence="15">The sequence shown here is derived from an EMBL/GenBank/DDBJ whole genome shotgun (WGS) entry which is preliminary data.</text>
</comment>
<dbReference type="AlphaFoldDB" id="A0A940WWR8"/>
<keyword evidence="16" id="KW-1185">Reference proteome</keyword>